<dbReference type="AlphaFoldDB" id="A0AAW0TVP8"/>
<gene>
    <name evidence="2" type="ORF">O3P69_017173</name>
</gene>
<dbReference type="EMBL" id="JARAKH010000024">
    <property type="protein sequence ID" value="KAK8391389.1"/>
    <property type="molecule type" value="Genomic_DNA"/>
</dbReference>
<name>A0AAW0TVP8_SCYPA</name>
<evidence type="ECO:0000313" key="3">
    <source>
        <dbReference type="Proteomes" id="UP001487740"/>
    </source>
</evidence>
<reference evidence="2 3" key="1">
    <citation type="submission" date="2023-03" db="EMBL/GenBank/DDBJ databases">
        <title>High-quality genome of Scylla paramamosain provides insights in environmental adaptation.</title>
        <authorList>
            <person name="Zhang L."/>
        </authorList>
    </citation>
    <scope>NUCLEOTIDE SEQUENCE [LARGE SCALE GENOMIC DNA]</scope>
    <source>
        <strain evidence="2">LZ_2023a</strain>
        <tissue evidence="2">Muscle</tissue>
    </source>
</reference>
<proteinExistence type="predicted"/>
<feature type="compositionally biased region" description="Low complexity" evidence="1">
    <location>
        <begin position="147"/>
        <end position="170"/>
    </location>
</feature>
<accession>A0AAW0TVP8</accession>
<dbReference type="Proteomes" id="UP001487740">
    <property type="component" value="Unassembled WGS sequence"/>
</dbReference>
<keyword evidence="3" id="KW-1185">Reference proteome</keyword>
<protein>
    <submittedName>
        <fullName evidence="2">Uncharacterized protein</fullName>
    </submittedName>
</protein>
<organism evidence="2 3">
    <name type="scientific">Scylla paramamosain</name>
    <name type="common">Mud crab</name>
    <dbReference type="NCBI Taxonomy" id="85552"/>
    <lineage>
        <taxon>Eukaryota</taxon>
        <taxon>Metazoa</taxon>
        <taxon>Ecdysozoa</taxon>
        <taxon>Arthropoda</taxon>
        <taxon>Crustacea</taxon>
        <taxon>Multicrustacea</taxon>
        <taxon>Malacostraca</taxon>
        <taxon>Eumalacostraca</taxon>
        <taxon>Eucarida</taxon>
        <taxon>Decapoda</taxon>
        <taxon>Pleocyemata</taxon>
        <taxon>Brachyura</taxon>
        <taxon>Eubrachyura</taxon>
        <taxon>Portunoidea</taxon>
        <taxon>Portunidae</taxon>
        <taxon>Portuninae</taxon>
        <taxon>Scylla</taxon>
    </lineage>
</organism>
<sequence length="196" mass="20908">MMCGAGRDGKVRPARSVKHRRSITTSLGLEPLKRKGKSRYARTRTSTFWAGNRIAACSLGQPAPCYSLLSDLHSPSSLSLLPDSSPKPTVPCRIYPPLFPAAVDPLKLSAEKHSLLCNTHAPPHPPPTSPTPPLRPSPPPGRPLSLPPASALTSSRQSVSSSAQVRKVAVPSLPPAQPHVFSCRFPPPENVTRGSE</sequence>
<feature type="region of interest" description="Disordered" evidence="1">
    <location>
        <begin position="116"/>
        <end position="196"/>
    </location>
</feature>
<feature type="compositionally biased region" description="Pro residues" evidence="1">
    <location>
        <begin position="122"/>
        <end position="146"/>
    </location>
</feature>
<feature type="region of interest" description="Disordered" evidence="1">
    <location>
        <begin position="1"/>
        <end position="20"/>
    </location>
</feature>
<evidence type="ECO:0000256" key="1">
    <source>
        <dbReference type="SAM" id="MobiDB-lite"/>
    </source>
</evidence>
<comment type="caution">
    <text evidence="2">The sequence shown here is derived from an EMBL/GenBank/DDBJ whole genome shotgun (WGS) entry which is preliminary data.</text>
</comment>
<evidence type="ECO:0000313" key="2">
    <source>
        <dbReference type="EMBL" id="KAK8391389.1"/>
    </source>
</evidence>